<dbReference type="InterPro" id="IPR014222">
    <property type="entry name" value="Cyt_c_oxidase_su2"/>
</dbReference>
<dbReference type="InterPro" id="IPR008972">
    <property type="entry name" value="Cupredoxin"/>
</dbReference>
<keyword evidence="6 15" id="KW-0479">Metal-binding</keyword>
<keyword evidence="11 16" id="KW-0472">Membrane</keyword>
<dbReference type="Proteomes" id="UP000017837">
    <property type="component" value="Unassembled WGS sequence"/>
</dbReference>
<dbReference type="InterPro" id="IPR001505">
    <property type="entry name" value="Copper_CuA"/>
</dbReference>
<dbReference type="GO" id="GO:0005886">
    <property type="term" value="C:plasma membrane"/>
    <property type="evidence" value="ECO:0007669"/>
    <property type="project" value="UniProtKB-SubCell"/>
</dbReference>
<evidence type="ECO:0000256" key="15">
    <source>
        <dbReference type="RuleBase" id="RU004024"/>
    </source>
</evidence>
<evidence type="ECO:0000256" key="1">
    <source>
        <dbReference type="ARBA" id="ARBA00004141"/>
    </source>
</evidence>
<evidence type="ECO:0000256" key="6">
    <source>
        <dbReference type="ARBA" id="ARBA00022723"/>
    </source>
</evidence>
<dbReference type="SUPFAM" id="SSF81464">
    <property type="entry name" value="Cytochrome c oxidase subunit II-like, transmembrane region"/>
    <property type="match status" value="1"/>
</dbReference>
<feature type="transmembrane region" description="Helical" evidence="16">
    <location>
        <begin position="41"/>
        <end position="63"/>
    </location>
</feature>
<organism evidence="19 20">
    <name type="scientific">Asticcacaulis benevestitus DSM 16100 = ATCC BAA-896</name>
    <dbReference type="NCBI Taxonomy" id="1121022"/>
    <lineage>
        <taxon>Bacteria</taxon>
        <taxon>Pseudomonadati</taxon>
        <taxon>Pseudomonadota</taxon>
        <taxon>Alphaproteobacteria</taxon>
        <taxon>Caulobacterales</taxon>
        <taxon>Caulobacteraceae</taxon>
        <taxon>Asticcacaulis</taxon>
    </lineage>
</organism>
<dbReference type="InterPro" id="IPR036257">
    <property type="entry name" value="Cyt_c_oxidase_su2_TM_sf"/>
</dbReference>
<evidence type="ECO:0000256" key="13">
    <source>
        <dbReference type="ARBA" id="ARBA00047816"/>
    </source>
</evidence>
<evidence type="ECO:0000256" key="14">
    <source>
        <dbReference type="RuleBase" id="RU000456"/>
    </source>
</evidence>
<evidence type="ECO:0000256" key="11">
    <source>
        <dbReference type="ARBA" id="ARBA00023136"/>
    </source>
</evidence>
<evidence type="ECO:0000256" key="4">
    <source>
        <dbReference type="ARBA" id="ARBA00022660"/>
    </source>
</evidence>
<dbReference type="PROSITE" id="PS50857">
    <property type="entry name" value="COX2_CUA"/>
    <property type="match status" value="1"/>
</dbReference>
<comment type="function">
    <text evidence="12 15">Subunits I and II form the functional core of the enzyme complex. Electrons originating in cytochrome c are transferred via heme a and Cu(A) to the binuclear center formed by heme a3 and Cu(B).</text>
</comment>
<dbReference type="PRINTS" id="PR01166">
    <property type="entry name" value="CYCOXIDASEII"/>
</dbReference>
<dbReference type="InterPro" id="IPR011759">
    <property type="entry name" value="Cyt_c_oxidase_su2_TM_dom"/>
</dbReference>
<dbReference type="GO" id="GO:0016491">
    <property type="term" value="F:oxidoreductase activity"/>
    <property type="evidence" value="ECO:0007669"/>
    <property type="project" value="InterPro"/>
</dbReference>
<comment type="similarity">
    <text evidence="2 14">Belongs to the cytochrome c oxidase subunit 2 family.</text>
</comment>
<protein>
    <recommendedName>
        <fullName evidence="15">Cytochrome c oxidase subunit 2</fullName>
        <ecNumber evidence="15">7.1.1.9</ecNumber>
    </recommendedName>
</protein>
<keyword evidence="4 14" id="KW-0679">Respiratory chain</keyword>
<dbReference type="EMBL" id="AWGB01000030">
    <property type="protein sequence ID" value="ESQ89361.1"/>
    <property type="molecule type" value="Genomic_DNA"/>
</dbReference>
<keyword evidence="9 16" id="KW-1133">Transmembrane helix</keyword>
<proteinExistence type="inferred from homology"/>
<sequence length="284" mass="31050">MSASAFAEDTKEILGQPTDKAMGWQLPGSALKVKTENFYDFGLFPLITFICLLVLVLLAWIVIRYNKKANPVPAKFSHNTLIEIVWTVVPVLILVVVAIYSLSLLRDYNDMPKPDVVVKATGNQWFWTYDYPELGVTDIESRLREDAKDLKTAKAAGIPYLLEVDNVLVVPVNRVVHVQTTAADVIHSFTVPAFGFKIDAVPGRLNNTWFKADKVGTYYGQCSELCGKDHAYMPIEIKVVSDAEFDAFIIKQGGKTRAMLASEATASAAAAEEAAASAAVTASA</sequence>
<evidence type="ECO:0000259" key="17">
    <source>
        <dbReference type="PROSITE" id="PS50857"/>
    </source>
</evidence>
<dbReference type="STRING" id="1121022.GCA_000376105_02171"/>
<comment type="caution">
    <text evidence="19">The sequence shown here is derived from an EMBL/GenBank/DDBJ whole genome shotgun (WGS) entry which is preliminary data.</text>
</comment>
<evidence type="ECO:0000256" key="9">
    <source>
        <dbReference type="ARBA" id="ARBA00022989"/>
    </source>
</evidence>
<keyword evidence="7" id="KW-1278">Translocase</keyword>
<feature type="transmembrane region" description="Helical" evidence="16">
    <location>
        <begin position="84"/>
        <end position="105"/>
    </location>
</feature>
<dbReference type="InterPro" id="IPR002429">
    <property type="entry name" value="CcO_II-like_C"/>
</dbReference>
<evidence type="ECO:0000256" key="2">
    <source>
        <dbReference type="ARBA" id="ARBA00007866"/>
    </source>
</evidence>
<dbReference type="GO" id="GO:0042773">
    <property type="term" value="P:ATP synthesis coupled electron transport"/>
    <property type="evidence" value="ECO:0007669"/>
    <property type="project" value="TreeGrafter"/>
</dbReference>
<dbReference type="Gene3D" id="2.60.40.420">
    <property type="entry name" value="Cupredoxins - blue copper proteins"/>
    <property type="match status" value="1"/>
</dbReference>
<dbReference type="PROSITE" id="PS00078">
    <property type="entry name" value="COX2"/>
    <property type="match status" value="1"/>
</dbReference>
<keyword evidence="8 14" id="KW-0249">Electron transport</keyword>
<dbReference type="GO" id="GO:0005507">
    <property type="term" value="F:copper ion binding"/>
    <property type="evidence" value="ECO:0007669"/>
    <property type="project" value="InterPro"/>
</dbReference>
<comment type="cofactor">
    <cofactor evidence="15">
        <name>Cu cation</name>
        <dbReference type="ChEBI" id="CHEBI:23378"/>
    </cofactor>
    <text evidence="15">Binds a copper A center.</text>
</comment>
<feature type="domain" description="Cytochrome oxidase subunit II transmembrane region profile" evidence="18">
    <location>
        <begin position="16"/>
        <end position="112"/>
    </location>
</feature>
<dbReference type="InterPro" id="IPR045187">
    <property type="entry name" value="CcO_II"/>
</dbReference>
<dbReference type="SUPFAM" id="SSF49503">
    <property type="entry name" value="Cupredoxins"/>
    <property type="match status" value="1"/>
</dbReference>
<comment type="subcellular location">
    <subcellularLocation>
        <location evidence="14">Cell membrane</location>
        <topology evidence="14">Multi-pass membrane protein</topology>
    </subcellularLocation>
    <subcellularLocation>
        <location evidence="1">Membrane</location>
        <topology evidence="1">Multi-pass membrane protein</topology>
    </subcellularLocation>
</comment>
<evidence type="ECO:0000256" key="12">
    <source>
        <dbReference type="ARBA" id="ARBA00024688"/>
    </source>
</evidence>
<dbReference type="PANTHER" id="PTHR22888">
    <property type="entry name" value="CYTOCHROME C OXIDASE, SUBUNIT II"/>
    <property type="match status" value="1"/>
</dbReference>
<accession>V4PM73</accession>
<evidence type="ECO:0000313" key="19">
    <source>
        <dbReference type="EMBL" id="ESQ89361.1"/>
    </source>
</evidence>
<reference evidence="19 20" key="1">
    <citation type="journal article" date="2014" name="Nature">
        <title>Sequential evolution of bacterial morphology by co-option of a developmental regulator.</title>
        <authorList>
            <person name="Jiang C."/>
            <person name="Brown P.J."/>
            <person name="Ducret A."/>
            <person name="Brun Y.V."/>
        </authorList>
    </citation>
    <scope>NUCLEOTIDE SEQUENCE [LARGE SCALE GENOMIC DNA]</scope>
    <source>
        <strain evidence="19 20">DSM 16100</strain>
    </source>
</reference>
<keyword evidence="10 15" id="KW-0186">Copper</keyword>
<dbReference type="PATRIC" id="fig|1121022.4.peg.2914"/>
<dbReference type="Pfam" id="PF00116">
    <property type="entry name" value="COX2"/>
    <property type="match status" value="1"/>
</dbReference>
<evidence type="ECO:0000256" key="7">
    <source>
        <dbReference type="ARBA" id="ARBA00022967"/>
    </source>
</evidence>
<keyword evidence="5 14" id="KW-0812">Transmembrane</keyword>
<evidence type="ECO:0000256" key="10">
    <source>
        <dbReference type="ARBA" id="ARBA00023008"/>
    </source>
</evidence>
<comment type="catalytic activity">
    <reaction evidence="13 15">
        <text>4 Fe(II)-[cytochrome c] + O2 + 8 H(+)(in) = 4 Fe(III)-[cytochrome c] + 2 H2O + 4 H(+)(out)</text>
        <dbReference type="Rhea" id="RHEA:11436"/>
        <dbReference type="Rhea" id="RHEA-COMP:10350"/>
        <dbReference type="Rhea" id="RHEA-COMP:14399"/>
        <dbReference type="ChEBI" id="CHEBI:15377"/>
        <dbReference type="ChEBI" id="CHEBI:15378"/>
        <dbReference type="ChEBI" id="CHEBI:15379"/>
        <dbReference type="ChEBI" id="CHEBI:29033"/>
        <dbReference type="ChEBI" id="CHEBI:29034"/>
        <dbReference type="EC" id="7.1.1.9"/>
    </reaction>
</comment>
<dbReference type="GO" id="GO:0004129">
    <property type="term" value="F:cytochrome-c oxidase activity"/>
    <property type="evidence" value="ECO:0007669"/>
    <property type="project" value="UniProtKB-EC"/>
</dbReference>
<evidence type="ECO:0000256" key="5">
    <source>
        <dbReference type="ARBA" id="ARBA00022692"/>
    </source>
</evidence>
<dbReference type="eggNOG" id="COG1622">
    <property type="taxonomic scope" value="Bacteria"/>
</dbReference>
<dbReference type="NCBIfam" id="TIGR02866">
    <property type="entry name" value="CoxB"/>
    <property type="match status" value="1"/>
</dbReference>
<dbReference type="RefSeq" id="WP_023447361.1">
    <property type="nucleotide sequence ID" value="NZ_AWGB01000030.1"/>
</dbReference>
<gene>
    <name evidence="19" type="ORF">ABENE_14330</name>
</gene>
<feature type="non-terminal residue" evidence="19">
    <location>
        <position position="284"/>
    </location>
</feature>
<dbReference type="Gene3D" id="1.10.287.90">
    <property type="match status" value="1"/>
</dbReference>
<dbReference type="PANTHER" id="PTHR22888:SF9">
    <property type="entry name" value="CYTOCHROME C OXIDASE SUBUNIT 2"/>
    <property type="match status" value="1"/>
</dbReference>
<evidence type="ECO:0000256" key="8">
    <source>
        <dbReference type="ARBA" id="ARBA00022982"/>
    </source>
</evidence>
<feature type="domain" description="Cytochrome oxidase subunit II copper A binding" evidence="17">
    <location>
        <begin position="113"/>
        <end position="251"/>
    </location>
</feature>
<keyword evidence="20" id="KW-1185">Reference proteome</keyword>
<evidence type="ECO:0000259" key="18">
    <source>
        <dbReference type="PROSITE" id="PS50999"/>
    </source>
</evidence>
<keyword evidence="3 14" id="KW-0813">Transport</keyword>
<dbReference type="EC" id="7.1.1.9" evidence="15"/>
<dbReference type="PROSITE" id="PS50999">
    <property type="entry name" value="COX2_TM"/>
    <property type="match status" value="1"/>
</dbReference>
<evidence type="ECO:0000313" key="20">
    <source>
        <dbReference type="Proteomes" id="UP000017837"/>
    </source>
</evidence>
<name>V4PM73_9CAUL</name>
<evidence type="ECO:0000256" key="3">
    <source>
        <dbReference type="ARBA" id="ARBA00022448"/>
    </source>
</evidence>
<evidence type="ECO:0000256" key="16">
    <source>
        <dbReference type="SAM" id="Phobius"/>
    </source>
</evidence>
<dbReference type="Pfam" id="PF02790">
    <property type="entry name" value="COX2_TM"/>
    <property type="match status" value="1"/>
</dbReference>
<dbReference type="AlphaFoldDB" id="V4PM73"/>